<dbReference type="EMBL" id="ML121557">
    <property type="protein sequence ID" value="RPB21817.1"/>
    <property type="molecule type" value="Genomic_DNA"/>
</dbReference>
<proteinExistence type="predicted"/>
<name>A0A3N4LG08_9PEZI</name>
<feature type="compositionally biased region" description="Basic and acidic residues" evidence="1">
    <location>
        <begin position="230"/>
        <end position="250"/>
    </location>
</feature>
<dbReference type="AlphaFoldDB" id="A0A3N4LG08"/>
<reference evidence="2 3" key="1">
    <citation type="journal article" date="2018" name="Nat. Ecol. Evol.">
        <title>Pezizomycetes genomes reveal the molecular basis of ectomycorrhizal truffle lifestyle.</title>
        <authorList>
            <person name="Murat C."/>
            <person name="Payen T."/>
            <person name="Noel B."/>
            <person name="Kuo A."/>
            <person name="Morin E."/>
            <person name="Chen J."/>
            <person name="Kohler A."/>
            <person name="Krizsan K."/>
            <person name="Balestrini R."/>
            <person name="Da Silva C."/>
            <person name="Montanini B."/>
            <person name="Hainaut M."/>
            <person name="Levati E."/>
            <person name="Barry K.W."/>
            <person name="Belfiori B."/>
            <person name="Cichocki N."/>
            <person name="Clum A."/>
            <person name="Dockter R.B."/>
            <person name="Fauchery L."/>
            <person name="Guy J."/>
            <person name="Iotti M."/>
            <person name="Le Tacon F."/>
            <person name="Lindquist E.A."/>
            <person name="Lipzen A."/>
            <person name="Malagnac F."/>
            <person name="Mello A."/>
            <person name="Molinier V."/>
            <person name="Miyauchi S."/>
            <person name="Poulain J."/>
            <person name="Riccioni C."/>
            <person name="Rubini A."/>
            <person name="Sitrit Y."/>
            <person name="Splivallo R."/>
            <person name="Traeger S."/>
            <person name="Wang M."/>
            <person name="Zifcakova L."/>
            <person name="Wipf D."/>
            <person name="Zambonelli A."/>
            <person name="Paolocci F."/>
            <person name="Nowrousian M."/>
            <person name="Ottonello S."/>
            <person name="Baldrian P."/>
            <person name="Spatafora J.W."/>
            <person name="Henrissat B."/>
            <person name="Nagy L.G."/>
            <person name="Aury J.M."/>
            <person name="Wincker P."/>
            <person name="Grigoriev I.V."/>
            <person name="Bonfante P."/>
            <person name="Martin F.M."/>
        </authorList>
    </citation>
    <scope>NUCLEOTIDE SEQUENCE [LARGE SCALE GENOMIC DNA]</scope>
    <source>
        <strain evidence="2 3">ATCC MYA-4762</strain>
    </source>
</reference>
<sequence>MKAHELIEVGQKLKEAEDMKRKVEQEMASPVESSVGKTRQVVVGELFKIVRVVMGHMQPIDVKGKKELKEVVRKVNNILKMKGLTEEVTPWTVTASVGKGEFEDESTWEVKKVKEGVDPLAVTGEVGKALVAVFEKMGDILNVWLEDKSSVRLIVPSAPMKVARGRKRLGEAIQEENKEVKLAKRFPKLWGAARVTGFMFDMADNEEAKKVIRNGTHEERLLINKQGGSEQDHKEGRAGRDCTKENQDSR</sequence>
<evidence type="ECO:0000313" key="2">
    <source>
        <dbReference type="EMBL" id="RPB21817.1"/>
    </source>
</evidence>
<accession>A0A3N4LG08</accession>
<organism evidence="2 3">
    <name type="scientific">Terfezia boudieri ATCC MYA-4762</name>
    <dbReference type="NCBI Taxonomy" id="1051890"/>
    <lineage>
        <taxon>Eukaryota</taxon>
        <taxon>Fungi</taxon>
        <taxon>Dikarya</taxon>
        <taxon>Ascomycota</taxon>
        <taxon>Pezizomycotina</taxon>
        <taxon>Pezizomycetes</taxon>
        <taxon>Pezizales</taxon>
        <taxon>Pezizaceae</taxon>
        <taxon>Terfezia</taxon>
    </lineage>
</organism>
<evidence type="ECO:0000313" key="3">
    <source>
        <dbReference type="Proteomes" id="UP000267821"/>
    </source>
</evidence>
<feature type="region of interest" description="Disordered" evidence="1">
    <location>
        <begin position="219"/>
        <end position="250"/>
    </location>
</feature>
<dbReference type="Proteomes" id="UP000267821">
    <property type="component" value="Unassembled WGS sequence"/>
</dbReference>
<gene>
    <name evidence="2" type="ORF">L211DRAFT_851268</name>
</gene>
<evidence type="ECO:0000256" key="1">
    <source>
        <dbReference type="SAM" id="MobiDB-lite"/>
    </source>
</evidence>
<protein>
    <submittedName>
        <fullName evidence="2">Uncharacterized protein</fullName>
    </submittedName>
</protein>
<keyword evidence="3" id="KW-1185">Reference proteome</keyword>
<dbReference type="InParanoid" id="A0A3N4LG08"/>
<dbReference type="OrthoDB" id="5483117at2759"/>